<reference evidence="1 2" key="1">
    <citation type="journal article" date="2023" name="Plants (Basel)">
        <title>Bridging the Gap: Combining Genomics and Transcriptomics Approaches to Understand Stylosanthes scabra, an Orphan Legume from the Brazilian Caatinga.</title>
        <authorList>
            <person name="Ferreira-Neto J.R.C."/>
            <person name="da Silva M.D."/>
            <person name="Binneck E."/>
            <person name="de Melo N.F."/>
            <person name="da Silva R.H."/>
            <person name="de Melo A.L.T.M."/>
            <person name="Pandolfi V."/>
            <person name="Bustamante F.O."/>
            <person name="Brasileiro-Vidal A.C."/>
            <person name="Benko-Iseppon A.M."/>
        </authorList>
    </citation>
    <scope>NUCLEOTIDE SEQUENCE [LARGE SCALE GENOMIC DNA]</scope>
    <source>
        <tissue evidence="1">Leaves</tissue>
    </source>
</reference>
<evidence type="ECO:0000313" key="1">
    <source>
        <dbReference type="EMBL" id="MED6106750.1"/>
    </source>
</evidence>
<proteinExistence type="predicted"/>
<organism evidence="1 2">
    <name type="scientific">Stylosanthes scabra</name>
    <dbReference type="NCBI Taxonomy" id="79078"/>
    <lineage>
        <taxon>Eukaryota</taxon>
        <taxon>Viridiplantae</taxon>
        <taxon>Streptophyta</taxon>
        <taxon>Embryophyta</taxon>
        <taxon>Tracheophyta</taxon>
        <taxon>Spermatophyta</taxon>
        <taxon>Magnoliopsida</taxon>
        <taxon>eudicotyledons</taxon>
        <taxon>Gunneridae</taxon>
        <taxon>Pentapetalae</taxon>
        <taxon>rosids</taxon>
        <taxon>fabids</taxon>
        <taxon>Fabales</taxon>
        <taxon>Fabaceae</taxon>
        <taxon>Papilionoideae</taxon>
        <taxon>50 kb inversion clade</taxon>
        <taxon>dalbergioids sensu lato</taxon>
        <taxon>Dalbergieae</taxon>
        <taxon>Pterocarpus clade</taxon>
        <taxon>Stylosanthes</taxon>
    </lineage>
</organism>
<evidence type="ECO:0000313" key="2">
    <source>
        <dbReference type="Proteomes" id="UP001341840"/>
    </source>
</evidence>
<gene>
    <name evidence="1" type="ORF">PIB30_007411</name>
</gene>
<dbReference type="Proteomes" id="UP001341840">
    <property type="component" value="Unassembled WGS sequence"/>
</dbReference>
<sequence length="124" mass="13097">MNLRAIKVWPITLTWQNLLGLRGRRDLNLRARPRIMCITGAGTTLTVLCRCLVIALSVASTASPPSLSSTALSYAPNELRGSCKSATSASSTVISSKQCQSLAVVLVPTIILLAGRLLSETSAT</sequence>
<keyword evidence="2" id="KW-1185">Reference proteome</keyword>
<comment type="caution">
    <text evidence="1">The sequence shown here is derived from an EMBL/GenBank/DDBJ whole genome shotgun (WGS) entry which is preliminary data.</text>
</comment>
<dbReference type="EMBL" id="JASCZI010000016">
    <property type="protein sequence ID" value="MED6106750.1"/>
    <property type="molecule type" value="Genomic_DNA"/>
</dbReference>
<protein>
    <submittedName>
        <fullName evidence="1">Uncharacterized protein</fullName>
    </submittedName>
</protein>
<name>A0ABU6Q4I8_9FABA</name>
<accession>A0ABU6Q4I8</accession>